<dbReference type="Proteomes" id="UP000249248">
    <property type="component" value="Unassembled WGS sequence"/>
</dbReference>
<organism evidence="1 2">
    <name type="scientific">Putridiphycobacter roseus</name>
    <dbReference type="NCBI Taxonomy" id="2219161"/>
    <lineage>
        <taxon>Bacteria</taxon>
        <taxon>Pseudomonadati</taxon>
        <taxon>Bacteroidota</taxon>
        <taxon>Flavobacteriia</taxon>
        <taxon>Flavobacteriales</taxon>
        <taxon>Crocinitomicaceae</taxon>
        <taxon>Putridiphycobacter</taxon>
    </lineage>
</organism>
<comment type="caution">
    <text evidence="1">The sequence shown here is derived from an EMBL/GenBank/DDBJ whole genome shotgun (WGS) entry which is preliminary data.</text>
</comment>
<sequence>MDKYRVQSVLDTATLEVDIEKVDSFDLTALKIENSSEIVLPTNLRLGHIIEKVFAHFIQAASNFEILYENLQIIDQKRTLGELDFIVKDLEKNKLIHVEVAYKFYLLDPSLSNAQSHCWIGPNRNDSFVEKITKMREKQFPILYHKATVPYLQKMVITEIQQALCFMANLFLPMGFKGAIEPKFQGAVKGYYLPYGEFLKANHSNIQYHIPVKKLWGIAPKTNSNWSTFEAIKADLTKSIAEKQAPLLWVKTEAGFEEMFLVWW</sequence>
<name>A0A2W1NLM8_9FLAO</name>
<dbReference type="EMBL" id="QKSB01000007">
    <property type="protein sequence ID" value="PZE16572.1"/>
    <property type="molecule type" value="Genomic_DNA"/>
</dbReference>
<keyword evidence="2" id="KW-1185">Reference proteome</keyword>
<accession>A0A2W1NLM8</accession>
<protein>
    <submittedName>
        <fullName evidence="1">DUF1853 domain-containing protein</fullName>
    </submittedName>
</protein>
<dbReference type="Pfam" id="PF08907">
    <property type="entry name" value="DUF1853"/>
    <property type="match status" value="1"/>
</dbReference>
<dbReference type="OrthoDB" id="1466769at2"/>
<dbReference type="InterPro" id="IPR015003">
    <property type="entry name" value="DUF1853"/>
</dbReference>
<evidence type="ECO:0000313" key="2">
    <source>
        <dbReference type="Proteomes" id="UP000249248"/>
    </source>
</evidence>
<dbReference type="AlphaFoldDB" id="A0A2W1NLM8"/>
<reference evidence="1 2" key="1">
    <citation type="submission" date="2018-06" db="EMBL/GenBank/DDBJ databases">
        <title>The draft genome sequence of Crocinitomix sp. SM1701.</title>
        <authorList>
            <person name="Zhang X."/>
        </authorList>
    </citation>
    <scope>NUCLEOTIDE SEQUENCE [LARGE SCALE GENOMIC DNA]</scope>
    <source>
        <strain evidence="1 2">SM1701</strain>
    </source>
</reference>
<gene>
    <name evidence="1" type="ORF">DNU06_12010</name>
</gene>
<proteinExistence type="predicted"/>
<evidence type="ECO:0000313" key="1">
    <source>
        <dbReference type="EMBL" id="PZE16572.1"/>
    </source>
</evidence>
<dbReference type="RefSeq" id="WP_111063588.1">
    <property type="nucleotide sequence ID" value="NZ_JBHUCU010000017.1"/>
</dbReference>